<keyword evidence="1" id="KW-0472">Membrane</keyword>
<name>A0A2T1C3Z3_9CYAN</name>
<protein>
    <submittedName>
        <fullName evidence="2">Exopolysaccharide biosynthesis protein</fullName>
    </submittedName>
</protein>
<feature type="transmembrane region" description="Helical" evidence="1">
    <location>
        <begin position="122"/>
        <end position="140"/>
    </location>
</feature>
<dbReference type="PIRSF" id="PIRSF033239">
    <property type="entry name" value="ExoD"/>
    <property type="match status" value="1"/>
</dbReference>
<dbReference type="OrthoDB" id="484884at2"/>
<keyword evidence="3" id="KW-1185">Reference proteome</keyword>
<evidence type="ECO:0000313" key="2">
    <source>
        <dbReference type="EMBL" id="PSB02971.1"/>
    </source>
</evidence>
<dbReference type="Pfam" id="PF06055">
    <property type="entry name" value="ExoD"/>
    <property type="match status" value="1"/>
</dbReference>
<dbReference type="AlphaFoldDB" id="A0A2T1C3Z3"/>
<dbReference type="EMBL" id="PVWJ01000044">
    <property type="protein sequence ID" value="PSB02971.1"/>
    <property type="molecule type" value="Genomic_DNA"/>
</dbReference>
<feature type="transmembrane region" description="Helical" evidence="1">
    <location>
        <begin position="54"/>
        <end position="71"/>
    </location>
</feature>
<evidence type="ECO:0000313" key="3">
    <source>
        <dbReference type="Proteomes" id="UP000238762"/>
    </source>
</evidence>
<sequence length="203" mass="22967">MRRGFAEELRLLLEELSDRPLTLGDILAQTSEGGFSLAIGLLTFPFLFPMPPGITTILGGGTLLLSLQMAMGKKIPWLPKRIAKYRFPHRLVALLLKNLHRFAKIVSKISRRRLTHLVDRPILWRINGLCIAWLAILLMLPVPLTNPIPTVGILLFVIASLERDGLLMCVSYISTFLITLFFGGIGYLIWQLPHLLPNWFWTS</sequence>
<dbReference type="PANTHER" id="PTHR41795:SF1">
    <property type="entry name" value="EXOPOLYSACCHARIDE SYNTHESIS PROTEIN"/>
    <property type="match status" value="1"/>
</dbReference>
<feature type="transmembrane region" description="Helical" evidence="1">
    <location>
        <begin position="169"/>
        <end position="190"/>
    </location>
</feature>
<dbReference type="InterPro" id="IPR010331">
    <property type="entry name" value="ExoD"/>
</dbReference>
<dbReference type="PANTHER" id="PTHR41795">
    <property type="entry name" value="EXOPOLYSACCHARIDE SYNTHESIS PROTEIN"/>
    <property type="match status" value="1"/>
</dbReference>
<keyword evidence="1" id="KW-1133">Transmembrane helix</keyword>
<reference evidence="2 3" key="1">
    <citation type="submission" date="2018-02" db="EMBL/GenBank/DDBJ databases">
        <authorList>
            <person name="Cohen D.B."/>
            <person name="Kent A.D."/>
        </authorList>
    </citation>
    <scope>NUCLEOTIDE SEQUENCE [LARGE SCALE GENOMIC DNA]</scope>
    <source>
        <strain evidence="2 3">CCAP 1448/3</strain>
    </source>
</reference>
<keyword evidence="1" id="KW-0812">Transmembrane</keyword>
<comment type="caution">
    <text evidence="2">The sequence shown here is derived from an EMBL/GenBank/DDBJ whole genome shotgun (WGS) entry which is preliminary data.</text>
</comment>
<reference evidence="2 3" key="2">
    <citation type="submission" date="2018-03" db="EMBL/GenBank/DDBJ databases">
        <title>The ancient ancestry and fast evolution of plastids.</title>
        <authorList>
            <person name="Moore K.R."/>
            <person name="Magnabosco C."/>
            <person name="Momper L."/>
            <person name="Gold D.A."/>
            <person name="Bosak T."/>
            <person name="Fournier G.P."/>
        </authorList>
    </citation>
    <scope>NUCLEOTIDE SEQUENCE [LARGE SCALE GENOMIC DNA]</scope>
    <source>
        <strain evidence="2 3">CCAP 1448/3</strain>
    </source>
</reference>
<dbReference type="Proteomes" id="UP000238762">
    <property type="component" value="Unassembled WGS sequence"/>
</dbReference>
<gene>
    <name evidence="2" type="ORF">C7B64_10610</name>
</gene>
<feature type="transmembrane region" description="Helical" evidence="1">
    <location>
        <begin position="146"/>
        <end position="162"/>
    </location>
</feature>
<organism evidence="2 3">
    <name type="scientific">Merismopedia glauca CCAP 1448/3</name>
    <dbReference type="NCBI Taxonomy" id="1296344"/>
    <lineage>
        <taxon>Bacteria</taxon>
        <taxon>Bacillati</taxon>
        <taxon>Cyanobacteriota</taxon>
        <taxon>Cyanophyceae</taxon>
        <taxon>Synechococcales</taxon>
        <taxon>Merismopediaceae</taxon>
        <taxon>Merismopedia</taxon>
    </lineage>
</organism>
<evidence type="ECO:0000256" key="1">
    <source>
        <dbReference type="SAM" id="Phobius"/>
    </source>
</evidence>
<accession>A0A2T1C3Z3</accession>
<dbReference type="RefSeq" id="WP_106288623.1">
    <property type="nucleotide sequence ID" value="NZ_CAWNTC010000030.1"/>
</dbReference>
<proteinExistence type="predicted"/>